<evidence type="ECO:0000256" key="4">
    <source>
        <dbReference type="ARBA" id="ARBA00017435"/>
    </source>
</evidence>
<accession>A0A7J5TWC0</accession>
<organism evidence="11 12">
    <name type="scientific">Rudanella paleaurantiibacter</name>
    <dbReference type="NCBI Taxonomy" id="2614655"/>
    <lineage>
        <taxon>Bacteria</taxon>
        <taxon>Pseudomonadati</taxon>
        <taxon>Bacteroidota</taxon>
        <taxon>Cytophagia</taxon>
        <taxon>Cytophagales</taxon>
        <taxon>Cytophagaceae</taxon>
        <taxon>Rudanella</taxon>
    </lineage>
</organism>
<dbReference type="Gene3D" id="3.40.630.10">
    <property type="entry name" value="Zn peptidases"/>
    <property type="match status" value="1"/>
</dbReference>
<dbReference type="AlphaFoldDB" id="A0A7J5TWC0"/>
<feature type="transmembrane region" description="Helical" evidence="9">
    <location>
        <begin position="464"/>
        <end position="484"/>
    </location>
</feature>
<name>A0A7J5TWC0_9BACT</name>
<keyword evidence="9" id="KW-0472">Membrane</keyword>
<keyword evidence="5" id="KW-0926">Vacuole</keyword>
<sequence>MLSLPKRVALLTLLLLTGLALGLIQLMQPPKPLPATAPADEFSAERALTHVKAMSVAPHAMGTAAHASVRAYLLEQMRALGLNPQVQETPVAGRRGGSVGYVYNLLGRLRGQQPGKVALLMAHYDSQPNAIGAADDASSVAAILETIRALRAGPPLPHDVIVLITDGEEYGLYGPQAFLRHPWAGEVGFVMNLEARGTRGPSMTFEISPQNGWAVEAFAKAAPYPLASSLMYEIYRSLPNNTDFTIFRNAGYTGINSAYIDGFVHYHKLTDSPENLDLASMQHHGSNLLAMTRYVASQSLEQTKAPDKIFFNTLGYHFVQYPMVYNWALVALLTAVLAFTLATALRKKVLTVGQTLAGAGLFLVMLMLILALFWPITVAVRAYMPPAYHLTLWEGPLFSLSAYINGIYGSDRFLIAYILLTVGVFGLLTRLVLRWIRPFAFVMGVYLFLYGLILWQAVALPSVTFQLLFPLLFSALGTLLVLRSEGYQRRFSPKQALVGMLTMLPTLLLIPLVRLLFVTFDLQLPIVIAVLGLVITLGLLLPLGLRIEQELRWRNGPTVPLLALVAGLVLTVWAVRAEAPSATQPLHSHVSYYLDADAGRAYWATESLEMDPWKKQFFTTDSVGLFKAFYPATGRRRRWSEGRALAIPAPTAELLRDSSTATSRTVKLRLRSVRGAAGFEIGLLTPDTTTIRSVQINNEPVKPTVAQAGQQTLSTVVCHGLPFDKEMTLTVQLRAGASFQLLLYDESNELPADLIRVPRPAEVVFEQGRGSNQTVVRKRFQF</sequence>
<dbReference type="Proteomes" id="UP000488299">
    <property type="component" value="Unassembled WGS sequence"/>
</dbReference>
<evidence type="ECO:0000256" key="5">
    <source>
        <dbReference type="ARBA" id="ARBA00022554"/>
    </source>
</evidence>
<dbReference type="RefSeq" id="WP_152125614.1">
    <property type="nucleotide sequence ID" value="NZ_WELI01000007.1"/>
</dbReference>
<keyword evidence="12" id="KW-1185">Reference proteome</keyword>
<feature type="transmembrane region" description="Helical" evidence="9">
    <location>
        <begin position="324"/>
        <end position="344"/>
    </location>
</feature>
<keyword evidence="11" id="KW-0378">Hydrolase</keyword>
<feature type="transmembrane region" description="Helical" evidence="9">
    <location>
        <begin position="496"/>
        <end position="517"/>
    </location>
</feature>
<keyword evidence="7" id="KW-0325">Glycoprotein</keyword>
<dbReference type="EMBL" id="WELI01000007">
    <property type="protein sequence ID" value="KAB7728723.1"/>
    <property type="molecule type" value="Genomic_DNA"/>
</dbReference>
<reference evidence="11 12" key="1">
    <citation type="submission" date="2019-10" db="EMBL/GenBank/DDBJ databases">
        <title>Rudanella paleaurantiibacter sp. nov., isolated from sludge.</title>
        <authorList>
            <person name="Xu S.Q."/>
        </authorList>
    </citation>
    <scope>NUCLEOTIDE SEQUENCE [LARGE SCALE GENOMIC DNA]</scope>
    <source>
        <strain evidence="11 12">HX-22-17</strain>
    </source>
</reference>
<dbReference type="PANTHER" id="PTHR12147:SF58">
    <property type="entry name" value="VACUOLAR MEMBRANE PROTEASE"/>
    <property type="match status" value="1"/>
</dbReference>
<evidence type="ECO:0000256" key="2">
    <source>
        <dbReference type="ARBA" id="ARBA00004128"/>
    </source>
</evidence>
<evidence type="ECO:0000256" key="9">
    <source>
        <dbReference type="SAM" id="Phobius"/>
    </source>
</evidence>
<dbReference type="PANTHER" id="PTHR12147">
    <property type="entry name" value="METALLOPEPTIDASE M28 FAMILY MEMBER"/>
    <property type="match status" value="1"/>
</dbReference>
<dbReference type="InterPro" id="IPR045175">
    <property type="entry name" value="M28_fam"/>
</dbReference>
<evidence type="ECO:0000313" key="12">
    <source>
        <dbReference type="Proteomes" id="UP000488299"/>
    </source>
</evidence>
<comment type="subcellular location">
    <subcellularLocation>
        <location evidence="2">Vacuole membrane</location>
        <topology evidence="2">Multi-pass membrane protein</topology>
    </subcellularLocation>
</comment>
<feature type="domain" description="Peptidase M28" evidence="10">
    <location>
        <begin position="104"/>
        <end position="291"/>
    </location>
</feature>
<dbReference type="GO" id="GO:0008235">
    <property type="term" value="F:metalloexopeptidase activity"/>
    <property type="evidence" value="ECO:0007669"/>
    <property type="project" value="InterPro"/>
</dbReference>
<feature type="transmembrane region" description="Helical" evidence="9">
    <location>
        <begin position="440"/>
        <end position="458"/>
    </location>
</feature>
<evidence type="ECO:0000313" key="11">
    <source>
        <dbReference type="EMBL" id="KAB7728723.1"/>
    </source>
</evidence>
<proteinExistence type="inferred from homology"/>
<feature type="transmembrane region" description="Helical" evidence="9">
    <location>
        <begin position="414"/>
        <end position="433"/>
    </location>
</feature>
<dbReference type="GO" id="GO:0006508">
    <property type="term" value="P:proteolysis"/>
    <property type="evidence" value="ECO:0007669"/>
    <property type="project" value="InterPro"/>
</dbReference>
<evidence type="ECO:0000256" key="6">
    <source>
        <dbReference type="ARBA" id="ARBA00022989"/>
    </source>
</evidence>
<evidence type="ECO:0000256" key="7">
    <source>
        <dbReference type="ARBA" id="ARBA00023180"/>
    </source>
</evidence>
<evidence type="ECO:0000256" key="1">
    <source>
        <dbReference type="ARBA" id="ARBA00003273"/>
    </source>
</evidence>
<comment type="caution">
    <text evidence="11">The sequence shown here is derived from an EMBL/GenBank/DDBJ whole genome shotgun (WGS) entry which is preliminary data.</text>
</comment>
<feature type="transmembrane region" description="Helical" evidence="9">
    <location>
        <begin position="557"/>
        <end position="575"/>
    </location>
</feature>
<comment type="similarity">
    <text evidence="3">Belongs to the peptidase M28 family.</text>
</comment>
<feature type="transmembrane region" description="Helical" evidence="9">
    <location>
        <begin position="356"/>
        <end position="376"/>
    </location>
</feature>
<feature type="transmembrane region" description="Helical" evidence="9">
    <location>
        <begin position="523"/>
        <end position="545"/>
    </location>
</feature>
<dbReference type="Pfam" id="PF04389">
    <property type="entry name" value="Peptidase_M28"/>
    <property type="match status" value="1"/>
</dbReference>
<comment type="function">
    <text evidence="1">May be involved in vacuolar sorting and osmoregulation.</text>
</comment>
<gene>
    <name evidence="11" type="ORF">F5984_18000</name>
</gene>
<dbReference type="InterPro" id="IPR007484">
    <property type="entry name" value="Peptidase_M28"/>
</dbReference>
<evidence type="ECO:0000259" key="10">
    <source>
        <dbReference type="Pfam" id="PF04389"/>
    </source>
</evidence>
<dbReference type="SUPFAM" id="SSF53187">
    <property type="entry name" value="Zn-dependent exopeptidases"/>
    <property type="match status" value="1"/>
</dbReference>
<evidence type="ECO:0000256" key="3">
    <source>
        <dbReference type="ARBA" id="ARBA00010918"/>
    </source>
</evidence>
<protein>
    <recommendedName>
        <fullName evidence="4">Vacuolar membrane protease</fullName>
    </recommendedName>
    <alternativeName>
        <fullName evidence="8">FXNA-related family protease 1</fullName>
    </alternativeName>
</protein>
<dbReference type="GO" id="GO:0005774">
    <property type="term" value="C:vacuolar membrane"/>
    <property type="evidence" value="ECO:0007669"/>
    <property type="project" value="UniProtKB-SubCell"/>
</dbReference>
<keyword evidence="6 9" id="KW-1133">Transmembrane helix</keyword>
<keyword evidence="9" id="KW-0812">Transmembrane</keyword>
<evidence type="ECO:0000256" key="8">
    <source>
        <dbReference type="ARBA" id="ARBA00031512"/>
    </source>
</evidence>